<dbReference type="GO" id="GO:0016491">
    <property type="term" value="F:oxidoreductase activity"/>
    <property type="evidence" value="ECO:0007669"/>
    <property type="project" value="UniProtKB-KW"/>
</dbReference>
<keyword evidence="3" id="KW-1185">Reference proteome</keyword>
<dbReference type="OrthoDB" id="10265971at2759"/>
<protein>
    <recommendedName>
        <fullName evidence="4">Apoptosis regulator Bcl-2 family BH4 domain-containing protein</fullName>
    </recommendedName>
</protein>
<accession>A0A0D2CII7</accession>
<dbReference type="PANTHER" id="PTHR35870">
    <property type="entry name" value="PROTEIN, PUTATIVE (AFU_ORTHOLOGUE AFUA_5G03330)-RELATED"/>
    <property type="match status" value="1"/>
</dbReference>
<evidence type="ECO:0000313" key="2">
    <source>
        <dbReference type="EMBL" id="KIW29945.1"/>
    </source>
</evidence>
<dbReference type="RefSeq" id="XP_016250161.1">
    <property type="nucleotide sequence ID" value="XM_016392642.1"/>
</dbReference>
<dbReference type="Proteomes" id="UP000054466">
    <property type="component" value="Unassembled WGS sequence"/>
</dbReference>
<dbReference type="EMBL" id="KN847042">
    <property type="protein sequence ID" value="KIW29945.1"/>
    <property type="molecule type" value="Genomic_DNA"/>
</dbReference>
<dbReference type="GeneID" id="27344923"/>
<sequence length="450" mass="50096">MFSSLTSLSSFGRGFGRSSTSAADAIKIPPVEVHDVETSTDKQGRALKHLLKLNHVNFSILYNHLRFHNHTPHILGSAYLLSSSADHLHAVYEDAAANEGHEHWVDSPSEIAPHDYRDYLGKREYQRAFVDFFEDQVVLAGYDWKRVVEKFLFERGNAKKGELNAEPIFNCLTGGLGHPLIHLGYAYELNSREVAMEALGLAATCYDEKLAKLLETATSASQSANPPTYSTNDLFEVFARVHGDSRLDGVFEHLGDANLTHLLSDPALTAILLEHFRAWQIVDPTKDFAQSQALATALLIASAPSVGGHGWDFFLVHLLTTSHAVRILVPFLDAPHHVPLVREWLLIALAIYIAQLRPPIKKEPVADFDLRGRGWDYVAREAVGSKWKFDAHFVKACRAMREAARVWGDDDEFYLKAAVRFASEFNDWGGFGVEEEGTGEVSTETAETKA</sequence>
<evidence type="ECO:0000313" key="3">
    <source>
        <dbReference type="Proteomes" id="UP000054466"/>
    </source>
</evidence>
<dbReference type="PANTHER" id="PTHR35870:SF6">
    <property type="entry name" value="MGS207 PROTEIN"/>
    <property type="match status" value="1"/>
</dbReference>
<name>A0A0D2CII7_9EURO</name>
<gene>
    <name evidence="2" type="ORF">PV07_05729</name>
</gene>
<keyword evidence="1" id="KW-0560">Oxidoreductase</keyword>
<organism evidence="2 3">
    <name type="scientific">Cladophialophora immunda</name>
    <dbReference type="NCBI Taxonomy" id="569365"/>
    <lineage>
        <taxon>Eukaryota</taxon>
        <taxon>Fungi</taxon>
        <taxon>Dikarya</taxon>
        <taxon>Ascomycota</taxon>
        <taxon>Pezizomycotina</taxon>
        <taxon>Eurotiomycetes</taxon>
        <taxon>Chaetothyriomycetidae</taxon>
        <taxon>Chaetothyriales</taxon>
        <taxon>Herpotrichiellaceae</taxon>
        <taxon>Cladophialophora</taxon>
    </lineage>
</organism>
<proteinExistence type="predicted"/>
<reference evidence="2 3" key="1">
    <citation type="submission" date="2015-01" db="EMBL/GenBank/DDBJ databases">
        <title>The Genome Sequence of Cladophialophora immunda CBS83496.</title>
        <authorList>
            <consortium name="The Broad Institute Genomics Platform"/>
            <person name="Cuomo C."/>
            <person name="de Hoog S."/>
            <person name="Gorbushina A."/>
            <person name="Stielow B."/>
            <person name="Teixiera M."/>
            <person name="Abouelleil A."/>
            <person name="Chapman S.B."/>
            <person name="Priest M."/>
            <person name="Young S.K."/>
            <person name="Wortman J."/>
            <person name="Nusbaum C."/>
            <person name="Birren B."/>
        </authorList>
    </citation>
    <scope>NUCLEOTIDE SEQUENCE [LARGE SCALE GENOMIC DNA]</scope>
    <source>
        <strain evidence="2 3">CBS 83496</strain>
    </source>
</reference>
<dbReference type="AlphaFoldDB" id="A0A0D2CII7"/>
<evidence type="ECO:0008006" key="4">
    <source>
        <dbReference type="Google" id="ProtNLM"/>
    </source>
</evidence>
<dbReference type="STRING" id="569365.A0A0D2CII7"/>
<dbReference type="HOGENOM" id="CLU_036627_0_0_1"/>
<dbReference type="InterPro" id="IPR025337">
    <property type="entry name" value="Questin_oxidase-like"/>
</dbReference>
<dbReference type="VEuPathDB" id="FungiDB:PV07_05729"/>
<dbReference type="Pfam" id="PF14027">
    <property type="entry name" value="Questin_oxidase"/>
    <property type="match status" value="1"/>
</dbReference>
<evidence type="ECO:0000256" key="1">
    <source>
        <dbReference type="ARBA" id="ARBA00023002"/>
    </source>
</evidence>